<organism evidence="1 2">
    <name type="scientific">Marine Group III euryarchaeote CG-Bathy1</name>
    <dbReference type="NCBI Taxonomy" id="1889001"/>
    <lineage>
        <taxon>Archaea</taxon>
        <taxon>Methanobacteriati</taxon>
        <taxon>Thermoplasmatota</taxon>
        <taxon>Thermoplasmata</taxon>
        <taxon>Candidatus Thermoprofundales</taxon>
    </lineage>
</organism>
<name>A0A1J5U2H0_9ARCH</name>
<proteinExistence type="predicted"/>
<reference evidence="1 2" key="1">
    <citation type="submission" date="2016-08" db="EMBL/GenBank/DDBJ databases">
        <title>New Insights into Marine Group III Euryarchaeota, from dark to light.</title>
        <authorList>
            <person name="Haro-Moreno J.M."/>
            <person name="Rodriguez-Valera F."/>
            <person name="Lopez-Garcia P."/>
            <person name="Moreira D."/>
            <person name="Martin-Cuadrado A.B."/>
        </authorList>
    </citation>
    <scope>NUCLEOTIDE SEQUENCE [LARGE SCALE GENOMIC DNA]</scope>
    <source>
        <strain evidence="1">CG-Bathy1</strain>
    </source>
</reference>
<accession>A0A1J5U2H0</accession>
<comment type="caution">
    <text evidence="1">The sequence shown here is derived from an EMBL/GenBank/DDBJ whole genome shotgun (WGS) entry which is preliminary data.</text>
</comment>
<sequence>MPTDKQKLGDWGEKLIAKKCSCPKCKKEKTLKTLPPNFKCADIVCDFCGYLAQVKSKNVKNIDVLPKNILGAAWRPQKERMDAGIYFPLYIVLKAERKSAIYYLPVDYQDTEIFVKRKP</sequence>
<evidence type="ECO:0000313" key="2">
    <source>
        <dbReference type="Proteomes" id="UP000183815"/>
    </source>
</evidence>
<evidence type="ECO:0000313" key="1">
    <source>
        <dbReference type="EMBL" id="OIR20236.1"/>
    </source>
</evidence>
<dbReference type="AlphaFoldDB" id="A0A1J5U2H0"/>
<dbReference type="InterPro" id="IPR043025">
    <property type="entry name" value="DRP_PD-(D/E)XK_dom"/>
</dbReference>
<protein>
    <submittedName>
        <fullName evidence="1">Uncharacterized protein</fullName>
    </submittedName>
</protein>
<dbReference type="EMBL" id="MIYU01000001">
    <property type="protein sequence ID" value="OIR20236.1"/>
    <property type="molecule type" value="Genomic_DNA"/>
</dbReference>
<feature type="non-terminal residue" evidence="1">
    <location>
        <position position="119"/>
    </location>
</feature>
<gene>
    <name evidence="1" type="ORF">BEU04_00005</name>
</gene>
<dbReference type="Gene3D" id="3.40.210.30">
    <property type="entry name" value="Dam replacing family, catalytic PD-(D/E)XK domain"/>
    <property type="match status" value="1"/>
</dbReference>
<dbReference type="InterPro" id="IPR010324">
    <property type="entry name" value="DRP"/>
</dbReference>
<dbReference type="Pfam" id="PF06044">
    <property type="entry name" value="DpnI"/>
    <property type="match status" value="1"/>
</dbReference>
<dbReference type="Proteomes" id="UP000183815">
    <property type="component" value="Unassembled WGS sequence"/>
</dbReference>